<evidence type="ECO:0000256" key="5">
    <source>
        <dbReference type="HAMAP-Rule" id="MF_01817"/>
    </source>
</evidence>
<dbReference type="GO" id="GO:0005737">
    <property type="term" value="C:cytoplasm"/>
    <property type="evidence" value="ECO:0007669"/>
    <property type="project" value="UniProtKB-SubCell"/>
</dbReference>
<evidence type="ECO:0000259" key="7">
    <source>
        <dbReference type="PROSITE" id="PS51900"/>
    </source>
</evidence>
<feature type="domain" description="Tyr recombinase" evidence="6">
    <location>
        <begin position="89"/>
        <end position="243"/>
    </location>
</feature>
<organism evidence="8 9">
    <name type="scientific">Streptococcus viridans</name>
    <dbReference type="NCBI Taxonomy" id="78535"/>
    <lineage>
        <taxon>Bacteria</taxon>
        <taxon>Bacillati</taxon>
        <taxon>Bacillota</taxon>
        <taxon>Bacilli</taxon>
        <taxon>Lactobacillales</taxon>
        <taxon>Streptococcaceae</taxon>
        <taxon>Streptococcus</taxon>
    </lineage>
</organism>
<dbReference type="NCBIfam" id="NF002685">
    <property type="entry name" value="PRK02436.1"/>
    <property type="match status" value="1"/>
</dbReference>
<comment type="similarity">
    <text evidence="5">Belongs to the 'phage' integrase family. XerD-like subfamily.</text>
</comment>
<evidence type="ECO:0000256" key="4">
    <source>
        <dbReference type="ARBA" id="ARBA00023172"/>
    </source>
</evidence>
<dbReference type="CDD" id="cd01190">
    <property type="entry name" value="INT_StrepXerD_C_like"/>
    <property type="match status" value="1"/>
</dbReference>
<proteinExistence type="inferred from homology"/>
<dbReference type="AlphaFoldDB" id="A0A3S4Q0I2"/>
<evidence type="ECO:0000259" key="6">
    <source>
        <dbReference type="PROSITE" id="PS51898"/>
    </source>
</evidence>
<keyword evidence="4 5" id="KW-0233">DNA recombination</keyword>
<evidence type="ECO:0000256" key="3">
    <source>
        <dbReference type="ARBA" id="ARBA00023125"/>
    </source>
</evidence>
<dbReference type="GeneID" id="93922312"/>
<feature type="domain" description="Core-binding (CB)" evidence="7">
    <location>
        <begin position="1"/>
        <end position="72"/>
    </location>
</feature>
<dbReference type="GO" id="GO:0006313">
    <property type="term" value="P:DNA transposition"/>
    <property type="evidence" value="ECO:0007669"/>
    <property type="project" value="UniProtKB-UniRule"/>
</dbReference>
<dbReference type="InterPro" id="IPR011010">
    <property type="entry name" value="DNA_brk_join_enz"/>
</dbReference>
<dbReference type="Gene3D" id="1.10.443.10">
    <property type="entry name" value="Intergrase catalytic core"/>
    <property type="match status" value="1"/>
</dbReference>
<name>A0A3S4Q0I2_9STRE</name>
<dbReference type="Gene3D" id="1.10.150.130">
    <property type="match status" value="1"/>
</dbReference>
<keyword evidence="1 5" id="KW-0963">Cytoplasm</keyword>
<evidence type="ECO:0000256" key="1">
    <source>
        <dbReference type="ARBA" id="ARBA00022490"/>
    </source>
</evidence>
<dbReference type="EMBL" id="LR134266">
    <property type="protein sequence ID" value="VED67690.1"/>
    <property type="molecule type" value="Genomic_DNA"/>
</dbReference>
<dbReference type="GO" id="GO:0009037">
    <property type="term" value="F:tyrosine-based site-specific recombinase activity"/>
    <property type="evidence" value="ECO:0007669"/>
    <property type="project" value="UniProtKB-UniRule"/>
</dbReference>
<gene>
    <name evidence="8" type="ORF">NCTC3166_01523</name>
</gene>
<accession>A0A3S4Q0I2</accession>
<dbReference type="InterPro" id="IPR013762">
    <property type="entry name" value="Integrase-like_cat_sf"/>
</dbReference>
<dbReference type="GO" id="GO:0003677">
    <property type="term" value="F:DNA binding"/>
    <property type="evidence" value="ECO:0007669"/>
    <property type="project" value="UniProtKB-UniRule"/>
</dbReference>
<dbReference type="HAMAP" id="MF_01817">
    <property type="entry name" value="Recomb_XerD_like"/>
    <property type="match status" value="1"/>
</dbReference>
<evidence type="ECO:0000256" key="2">
    <source>
        <dbReference type="ARBA" id="ARBA00022908"/>
    </source>
</evidence>
<dbReference type="Pfam" id="PF00589">
    <property type="entry name" value="Phage_integrase"/>
    <property type="match status" value="1"/>
</dbReference>
<evidence type="ECO:0000313" key="8">
    <source>
        <dbReference type="EMBL" id="VED67690.1"/>
    </source>
</evidence>
<dbReference type="KEGG" id="svf:NCTC3166_01523"/>
<dbReference type="RefSeq" id="WP_006595787.1">
    <property type="nucleotide sequence ID" value="NZ_LR134266.1"/>
</dbReference>
<dbReference type="PROSITE" id="PS51900">
    <property type="entry name" value="CB"/>
    <property type="match status" value="1"/>
</dbReference>
<dbReference type="InterPro" id="IPR044068">
    <property type="entry name" value="CB"/>
</dbReference>
<comment type="subcellular location">
    <subcellularLocation>
        <location evidence="5">Cytoplasm</location>
    </subcellularLocation>
</comment>
<comment type="function">
    <text evidence="5">Putative tyrosine recombinase. Not involved in the cutting and rejoining of the recombining DNA molecules on dif(SL) site.</text>
</comment>
<keyword evidence="9" id="KW-1185">Reference proteome</keyword>
<evidence type="ECO:0000313" key="9">
    <source>
        <dbReference type="Proteomes" id="UP000270025"/>
    </source>
</evidence>
<sequence length="243" mass="28223">MKEYIASFIKEKDLSENSQTAYSYDLDQFVDTVHNHVSDTNLRIYQASIKDFKPAVQKRKLSAVNQFLFYLYQHQVIEDYHRLVLPKVSVPKSHDQELLDLSLLWEGSDLSQGRLIALLIVEMGLLPSEILQLKIVDIELDFQVLRVGKEGQKRVLRIPDALLGELTDLMTGTYLFDNKGKAYSRQWGFRQLESFLLEKGFENLSAQSLREQYILKQREQGMDLFSIARELGLKTLVTLEKYK</sequence>
<dbReference type="SUPFAM" id="SSF56349">
    <property type="entry name" value="DNA breaking-rejoining enzymes"/>
    <property type="match status" value="1"/>
</dbReference>
<protein>
    <recommendedName>
        <fullName evidence="5">Tyrosine recombinase XerD-like</fullName>
    </recommendedName>
</protein>
<dbReference type="InterPro" id="IPR002104">
    <property type="entry name" value="Integrase_catalytic"/>
</dbReference>
<reference evidence="8 9" key="1">
    <citation type="submission" date="2018-12" db="EMBL/GenBank/DDBJ databases">
        <authorList>
            <consortium name="Pathogen Informatics"/>
        </authorList>
    </citation>
    <scope>NUCLEOTIDE SEQUENCE [LARGE SCALE GENOMIC DNA]</scope>
    <source>
        <strain evidence="8 9">NCTC3166</strain>
    </source>
</reference>
<dbReference type="PROSITE" id="PS51898">
    <property type="entry name" value="TYR_RECOMBINASE"/>
    <property type="match status" value="1"/>
</dbReference>
<feature type="active site" description="O-(3'-phospho-DNA)-tyrosine intermediate" evidence="5">
    <location>
        <position position="242"/>
    </location>
</feature>
<dbReference type="Proteomes" id="UP000270025">
    <property type="component" value="Chromosome"/>
</dbReference>
<dbReference type="InterPro" id="IPR020876">
    <property type="entry name" value="Tyrosine_recombinase_XerD-like"/>
</dbReference>
<keyword evidence="2 5" id="KW-0229">DNA integration</keyword>
<keyword evidence="3 5" id="KW-0238">DNA-binding</keyword>
<dbReference type="InterPro" id="IPR010998">
    <property type="entry name" value="Integrase_recombinase_N"/>
</dbReference>